<dbReference type="EMBL" id="AOUO01000388">
    <property type="protein sequence ID" value="EOD65572.1"/>
    <property type="molecule type" value="Genomic_DNA"/>
</dbReference>
<gene>
    <name evidence="1" type="ORF">H480_25977</name>
</gene>
<sequence>MAVTGRARPAGADDRELLAELRQLWTDADPVPPSLAGRVRFAVRLANLEAELTSLPVLLEAVSARGEGASRVLTFERDGFAVLVNLTAAGTGTVRVDGWLAPPAAHDVELLTTAGPRTTRCDGEGRFVIEDARPGPARLAVRPAGTGPPVTTPVIEL</sequence>
<keyword evidence="2" id="KW-1185">Reference proteome</keyword>
<evidence type="ECO:0008006" key="3">
    <source>
        <dbReference type="Google" id="ProtNLM"/>
    </source>
</evidence>
<proteinExistence type="predicted"/>
<accession>R1G276</accession>
<dbReference type="eggNOG" id="ENOG5032XDT">
    <property type="taxonomic scope" value="Bacteria"/>
</dbReference>
<dbReference type="AlphaFoldDB" id="R1G276"/>
<comment type="caution">
    <text evidence="1">The sequence shown here is derived from an EMBL/GenBank/DDBJ whole genome shotgun (WGS) entry which is preliminary data.</text>
</comment>
<name>R1G276_9PSEU</name>
<protein>
    <recommendedName>
        <fullName evidence="3">Carboxypeptidase regulatory-like domain-containing protein</fullName>
    </recommendedName>
</protein>
<dbReference type="PATRIC" id="fig|1292037.4.peg.4914"/>
<dbReference type="Proteomes" id="UP000014139">
    <property type="component" value="Unassembled WGS sequence"/>
</dbReference>
<reference evidence="1 2" key="1">
    <citation type="submission" date="2013-02" db="EMBL/GenBank/DDBJ databases">
        <title>Draft genome sequence of Amycolatopsis vancoresmycina strain DSM 44592T.</title>
        <authorList>
            <person name="Kumar S."/>
            <person name="Kaur N."/>
            <person name="Kaur C."/>
            <person name="Raghava G.P.S."/>
            <person name="Mayilraj S."/>
        </authorList>
    </citation>
    <scope>NUCLEOTIDE SEQUENCE [LARGE SCALE GENOMIC DNA]</scope>
    <source>
        <strain evidence="1 2">DSM 44592</strain>
    </source>
</reference>
<evidence type="ECO:0000313" key="1">
    <source>
        <dbReference type="EMBL" id="EOD65572.1"/>
    </source>
</evidence>
<organism evidence="1 2">
    <name type="scientific">Amycolatopsis vancoresmycina DSM 44592</name>
    <dbReference type="NCBI Taxonomy" id="1292037"/>
    <lineage>
        <taxon>Bacteria</taxon>
        <taxon>Bacillati</taxon>
        <taxon>Actinomycetota</taxon>
        <taxon>Actinomycetes</taxon>
        <taxon>Pseudonocardiales</taxon>
        <taxon>Pseudonocardiaceae</taxon>
        <taxon>Amycolatopsis</taxon>
    </lineage>
</organism>
<evidence type="ECO:0000313" key="2">
    <source>
        <dbReference type="Proteomes" id="UP000014139"/>
    </source>
</evidence>